<comment type="caution">
    <text evidence="5">The sequence shown here is derived from an EMBL/GenBank/DDBJ whole genome shotgun (WGS) entry which is preliminary data.</text>
</comment>
<keyword evidence="3" id="KW-0472">Membrane</keyword>
<dbReference type="PROSITE" id="PS00107">
    <property type="entry name" value="PROTEIN_KINASE_ATP"/>
    <property type="match status" value="1"/>
</dbReference>
<organism evidence="5 6">
    <name type="scientific">Prorocentrum cordatum</name>
    <dbReference type="NCBI Taxonomy" id="2364126"/>
    <lineage>
        <taxon>Eukaryota</taxon>
        <taxon>Sar</taxon>
        <taxon>Alveolata</taxon>
        <taxon>Dinophyceae</taxon>
        <taxon>Prorocentrales</taxon>
        <taxon>Prorocentraceae</taxon>
        <taxon>Prorocentrum</taxon>
    </lineage>
</organism>
<keyword evidence="1" id="KW-0547">Nucleotide-binding</keyword>
<dbReference type="InterPro" id="IPR051681">
    <property type="entry name" value="Ser/Thr_Kinases-Pseudokinases"/>
</dbReference>
<dbReference type="InterPro" id="IPR011009">
    <property type="entry name" value="Kinase-like_dom_sf"/>
</dbReference>
<feature type="transmembrane region" description="Helical" evidence="3">
    <location>
        <begin position="192"/>
        <end position="214"/>
    </location>
</feature>
<keyword evidence="3" id="KW-1133">Transmembrane helix</keyword>
<keyword evidence="3" id="KW-0812">Transmembrane</keyword>
<feature type="transmembrane region" description="Helical" evidence="3">
    <location>
        <begin position="53"/>
        <end position="74"/>
    </location>
</feature>
<evidence type="ECO:0000259" key="4">
    <source>
        <dbReference type="PROSITE" id="PS50011"/>
    </source>
</evidence>
<dbReference type="Pfam" id="PF00069">
    <property type="entry name" value="Pkinase"/>
    <property type="match status" value="1"/>
</dbReference>
<evidence type="ECO:0000256" key="1">
    <source>
        <dbReference type="PROSITE-ProRule" id="PRU10141"/>
    </source>
</evidence>
<keyword evidence="1" id="KW-0067">ATP-binding</keyword>
<feature type="transmembrane region" description="Helical" evidence="3">
    <location>
        <begin position="125"/>
        <end position="150"/>
    </location>
</feature>
<evidence type="ECO:0000313" key="6">
    <source>
        <dbReference type="Proteomes" id="UP001189429"/>
    </source>
</evidence>
<dbReference type="InterPro" id="IPR017441">
    <property type="entry name" value="Protein_kinase_ATP_BS"/>
</dbReference>
<feature type="binding site" evidence="1">
    <location>
        <position position="354"/>
    </location>
    <ligand>
        <name>ATP</name>
        <dbReference type="ChEBI" id="CHEBI:30616"/>
    </ligand>
</feature>
<evidence type="ECO:0000256" key="2">
    <source>
        <dbReference type="SAM" id="MobiDB-lite"/>
    </source>
</evidence>
<protein>
    <recommendedName>
        <fullName evidence="4">Protein kinase domain-containing protein</fullName>
    </recommendedName>
</protein>
<keyword evidence="6" id="KW-1185">Reference proteome</keyword>
<dbReference type="EMBL" id="CAUYUJ010018663">
    <property type="protein sequence ID" value="CAK0885385.1"/>
    <property type="molecule type" value="Genomic_DNA"/>
</dbReference>
<dbReference type="Gene3D" id="1.10.510.10">
    <property type="entry name" value="Transferase(Phosphotransferase) domain 1"/>
    <property type="match status" value="1"/>
</dbReference>
<evidence type="ECO:0000256" key="3">
    <source>
        <dbReference type="SAM" id="Phobius"/>
    </source>
</evidence>
<accession>A0ABN9WG64</accession>
<feature type="transmembrane region" description="Helical" evidence="3">
    <location>
        <begin position="94"/>
        <end position="113"/>
    </location>
</feature>
<dbReference type="Proteomes" id="UP001189429">
    <property type="component" value="Unassembled WGS sequence"/>
</dbReference>
<dbReference type="InterPro" id="IPR000719">
    <property type="entry name" value="Prot_kinase_dom"/>
</dbReference>
<dbReference type="PANTHER" id="PTHR44329">
    <property type="entry name" value="SERINE/THREONINE-PROTEIN KINASE TNNI3K-RELATED"/>
    <property type="match status" value="1"/>
</dbReference>
<sequence length="629" mass="69769">MPHRRPHGRHLRRGHPRNCMQYEGGIGRWTLRFQTAGLETGFMLSRRQRLTEWTSATMAWLLILCIGISLAHRIWYFDQAVTDAAIKLRQWQAIIFYSGTGLLAVMLIAAKVVDRGHVSPRAAVLYMEFTTPLASIVCMLMTIGCSRYYLTRMLGYDDPAAALGFDLGHIDGLNLISINLCASFAHLSPVRWVFLLPLEIALVLVFELPVLVWGSPSPQATPLFLLCAVWLALLAAAGKRHSELQDRLLFRSLLSEKTRRFEAEHELARRQEPTAATDVSGTSATGSRPETTATARAFDVECGGGLARIRDIGIREQWLIEDTEIRALPDRVLGRGGFGVVFEALYHDTPVALKAPRSDLEASLVQQMLPALCNELRIMRRLRHPNIVSLYGAIMDDRFERLRLVLELVDGVSLRHSIQPPSAEGRDGEGRGPRLQLRERTRVVFDILGALRYLHSRTPAIVHGDLKDGDSNIFVQQVCVHGDTVTHAKLLDFGLARLLTRSAVPLGGTTRWRAPELFVQDIRPDPAADVYSFGLLMFFISTGATPFEGVASNELARRRHPEDGRSFYPGLMAPATCIACSAGASRRWSGARRCGQSSGRPFRLCVMSSIEVSTSCAGPQLEEGKTAQT</sequence>
<feature type="compositionally biased region" description="Polar residues" evidence="2">
    <location>
        <begin position="277"/>
        <end position="294"/>
    </location>
</feature>
<name>A0ABN9WG64_9DINO</name>
<reference evidence="5" key="1">
    <citation type="submission" date="2023-10" db="EMBL/GenBank/DDBJ databases">
        <authorList>
            <person name="Chen Y."/>
            <person name="Shah S."/>
            <person name="Dougan E. K."/>
            <person name="Thang M."/>
            <person name="Chan C."/>
        </authorList>
    </citation>
    <scope>NUCLEOTIDE SEQUENCE [LARGE SCALE GENOMIC DNA]</scope>
</reference>
<proteinExistence type="predicted"/>
<dbReference type="PROSITE" id="PS50011">
    <property type="entry name" value="PROTEIN_KINASE_DOM"/>
    <property type="match status" value="1"/>
</dbReference>
<feature type="transmembrane region" description="Helical" evidence="3">
    <location>
        <begin position="220"/>
        <end position="238"/>
    </location>
</feature>
<feature type="domain" description="Protein kinase" evidence="4">
    <location>
        <begin position="327"/>
        <end position="629"/>
    </location>
</feature>
<feature type="region of interest" description="Disordered" evidence="2">
    <location>
        <begin position="265"/>
        <end position="294"/>
    </location>
</feature>
<gene>
    <name evidence="5" type="ORF">PCOR1329_LOCUS67014</name>
</gene>
<evidence type="ECO:0000313" key="5">
    <source>
        <dbReference type="EMBL" id="CAK0885385.1"/>
    </source>
</evidence>
<dbReference type="SUPFAM" id="SSF56112">
    <property type="entry name" value="Protein kinase-like (PK-like)"/>
    <property type="match status" value="1"/>
</dbReference>